<dbReference type="PROSITE" id="PS50983">
    <property type="entry name" value="FE_B12_PBP"/>
    <property type="match status" value="1"/>
</dbReference>
<accession>A0A506PIT9</accession>
<dbReference type="RefSeq" id="WP_140989642.1">
    <property type="nucleotide sequence ID" value="NZ_VHIQ01000003.1"/>
</dbReference>
<dbReference type="AlphaFoldDB" id="A0A506PIT9"/>
<dbReference type="GO" id="GO:0071281">
    <property type="term" value="P:cellular response to iron ion"/>
    <property type="evidence" value="ECO:0007669"/>
    <property type="project" value="TreeGrafter"/>
</dbReference>
<evidence type="ECO:0000313" key="3">
    <source>
        <dbReference type="Proteomes" id="UP000317332"/>
    </source>
</evidence>
<dbReference type="PROSITE" id="PS51257">
    <property type="entry name" value="PROKAR_LIPOPROTEIN"/>
    <property type="match status" value="1"/>
</dbReference>
<dbReference type="Pfam" id="PF01497">
    <property type="entry name" value="Peripla_BP_2"/>
    <property type="match status" value="1"/>
</dbReference>
<organism evidence="2 3">
    <name type="scientific">Paucihalobacter ruber</name>
    <dbReference type="NCBI Taxonomy" id="2567861"/>
    <lineage>
        <taxon>Bacteria</taxon>
        <taxon>Pseudomonadati</taxon>
        <taxon>Bacteroidota</taxon>
        <taxon>Flavobacteriia</taxon>
        <taxon>Flavobacteriales</taxon>
        <taxon>Flavobacteriaceae</taxon>
        <taxon>Paucihalobacter</taxon>
    </lineage>
</organism>
<sequence length="382" mass="43217">MLHKKTTVLVLFFVTIVSCKNEKASAALEPETFSNKIEVNYAEGFSITDYGSYKVIEVKNPWPESEQVFKYALVKDKYDFSSEETFDAVIEVPVNNLIVTSTTHIPSLEMLNEVDKLIGFPNLDYISSKPTRERIKNGQITEIGNNESINTETVINLQPDVLIGFAVNGSNKSFTTLERAGIKVVYNGDWTETSPLGKAEWIKFFGVFFDKLDDADKIFKNIENNYLKIKSLASTSKNQPKILSGAMWKDTWYLPQGNSWAATFIKDANANYFWKDSEGTGSLALNVESVIEKAQNADFWIGPGQFSSYQQMMDASKSYTQFSAFKNKQVYSFSSLKGETGGVIYYELAPNRPDLVLKDLVKILHPDLLPDHELYFFRALEQ</sequence>
<dbReference type="EMBL" id="VHIQ01000003">
    <property type="protein sequence ID" value="TPV33776.1"/>
    <property type="molecule type" value="Genomic_DNA"/>
</dbReference>
<dbReference type="InterPro" id="IPR002491">
    <property type="entry name" value="ABC_transptr_periplasmic_BD"/>
</dbReference>
<keyword evidence="3" id="KW-1185">Reference proteome</keyword>
<dbReference type="PANTHER" id="PTHR30535:SF34">
    <property type="entry name" value="MOLYBDATE-BINDING PROTEIN MOLA"/>
    <property type="match status" value="1"/>
</dbReference>
<dbReference type="SUPFAM" id="SSF53807">
    <property type="entry name" value="Helical backbone' metal receptor"/>
    <property type="match status" value="1"/>
</dbReference>
<name>A0A506PIT9_9FLAO</name>
<comment type="caution">
    <text evidence="2">The sequence shown here is derived from an EMBL/GenBank/DDBJ whole genome shotgun (WGS) entry which is preliminary data.</text>
</comment>
<dbReference type="Proteomes" id="UP000317332">
    <property type="component" value="Unassembled WGS sequence"/>
</dbReference>
<evidence type="ECO:0000259" key="1">
    <source>
        <dbReference type="PROSITE" id="PS50983"/>
    </source>
</evidence>
<dbReference type="OrthoDB" id="9812528at2"/>
<dbReference type="Gene3D" id="3.40.50.1980">
    <property type="entry name" value="Nitrogenase molybdenum iron protein domain"/>
    <property type="match status" value="2"/>
</dbReference>
<proteinExistence type="predicted"/>
<dbReference type="InterPro" id="IPR050902">
    <property type="entry name" value="ABC_Transporter_SBP"/>
</dbReference>
<dbReference type="PANTHER" id="PTHR30535">
    <property type="entry name" value="VITAMIN B12-BINDING PROTEIN"/>
    <property type="match status" value="1"/>
</dbReference>
<gene>
    <name evidence="2" type="ORF">FJ651_06365</name>
</gene>
<dbReference type="CDD" id="cd01141">
    <property type="entry name" value="TroA_d"/>
    <property type="match status" value="1"/>
</dbReference>
<evidence type="ECO:0000313" key="2">
    <source>
        <dbReference type="EMBL" id="TPV33776.1"/>
    </source>
</evidence>
<feature type="domain" description="Fe/B12 periplasmic-binding" evidence="1">
    <location>
        <begin position="96"/>
        <end position="368"/>
    </location>
</feature>
<protein>
    <submittedName>
        <fullName evidence="2">ABC transporter substrate-binding protein</fullName>
    </submittedName>
</protein>
<reference evidence="2 3" key="1">
    <citation type="submission" date="2019-06" db="EMBL/GenBank/DDBJ databases">
        <title>Flavobacteriaceae Paucihalobacterium erythroidium CWB-1, complete genome.</title>
        <authorList>
            <person name="Wu S."/>
        </authorList>
    </citation>
    <scope>NUCLEOTIDE SEQUENCE [LARGE SCALE GENOMIC DNA]</scope>
    <source>
        <strain evidence="2 3">CWB-1</strain>
    </source>
</reference>